<dbReference type="PROSITE" id="PS00463">
    <property type="entry name" value="ZN2_CY6_FUNGAL_1"/>
    <property type="match status" value="1"/>
</dbReference>
<dbReference type="InterPro" id="IPR036864">
    <property type="entry name" value="Zn2-C6_fun-type_DNA-bd_sf"/>
</dbReference>
<evidence type="ECO:0000313" key="7">
    <source>
        <dbReference type="EMBL" id="KIW46889.1"/>
    </source>
</evidence>
<evidence type="ECO:0000256" key="2">
    <source>
        <dbReference type="ARBA" id="ARBA00023015"/>
    </source>
</evidence>
<dbReference type="Pfam" id="PF11951">
    <property type="entry name" value="Fungal_trans_2"/>
    <property type="match status" value="1"/>
</dbReference>
<dbReference type="PANTHER" id="PTHR37534">
    <property type="entry name" value="TRANSCRIPTIONAL ACTIVATOR PROTEIN UGA3"/>
    <property type="match status" value="1"/>
</dbReference>
<keyword evidence="2" id="KW-0805">Transcription regulation</keyword>
<keyword evidence="4" id="KW-0804">Transcription</keyword>
<dbReference type="Gene3D" id="4.10.240.10">
    <property type="entry name" value="Zn(2)-C6 fungal-type DNA-binding domain"/>
    <property type="match status" value="1"/>
</dbReference>
<keyword evidence="5" id="KW-0539">Nucleus</keyword>
<evidence type="ECO:0000259" key="6">
    <source>
        <dbReference type="PROSITE" id="PS50048"/>
    </source>
</evidence>
<evidence type="ECO:0000313" key="8">
    <source>
        <dbReference type="Proteomes" id="UP000053342"/>
    </source>
</evidence>
<keyword evidence="8" id="KW-1185">Reference proteome</keyword>
<reference evidence="7 8" key="1">
    <citation type="submission" date="2015-01" db="EMBL/GenBank/DDBJ databases">
        <title>The Genome Sequence of Exophiala oligosperma CBS72588.</title>
        <authorList>
            <consortium name="The Broad Institute Genomics Platform"/>
            <person name="Cuomo C."/>
            <person name="de Hoog S."/>
            <person name="Gorbushina A."/>
            <person name="Stielow B."/>
            <person name="Teixiera M."/>
            <person name="Abouelleil A."/>
            <person name="Chapman S.B."/>
            <person name="Priest M."/>
            <person name="Young S.K."/>
            <person name="Wortman J."/>
            <person name="Nusbaum C."/>
            <person name="Birren B."/>
        </authorList>
    </citation>
    <scope>NUCLEOTIDE SEQUENCE [LARGE SCALE GENOMIC DNA]</scope>
    <source>
        <strain evidence="7 8">CBS 72588</strain>
    </source>
</reference>
<comment type="subcellular location">
    <subcellularLocation>
        <location evidence="1">Nucleus</location>
    </subcellularLocation>
</comment>
<dbReference type="InterPro" id="IPR001138">
    <property type="entry name" value="Zn2Cys6_DnaBD"/>
</dbReference>
<proteinExistence type="predicted"/>
<feature type="domain" description="Zn(2)-C6 fungal-type" evidence="6">
    <location>
        <begin position="19"/>
        <end position="49"/>
    </location>
</feature>
<dbReference type="Pfam" id="PF00172">
    <property type="entry name" value="Zn_clus"/>
    <property type="match status" value="1"/>
</dbReference>
<dbReference type="SUPFAM" id="SSF57701">
    <property type="entry name" value="Zn2/Cys6 DNA-binding domain"/>
    <property type="match status" value="1"/>
</dbReference>
<dbReference type="GO" id="GO:0003677">
    <property type="term" value="F:DNA binding"/>
    <property type="evidence" value="ECO:0007669"/>
    <property type="project" value="UniProtKB-KW"/>
</dbReference>
<organism evidence="7 8">
    <name type="scientific">Exophiala oligosperma</name>
    <dbReference type="NCBI Taxonomy" id="215243"/>
    <lineage>
        <taxon>Eukaryota</taxon>
        <taxon>Fungi</taxon>
        <taxon>Dikarya</taxon>
        <taxon>Ascomycota</taxon>
        <taxon>Pezizomycotina</taxon>
        <taxon>Eurotiomycetes</taxon>
        <taxon>Chaetothyriomycetidae</taxon>
        <taxon>Chaetothyriales</taxon>
        <taxon>Herpotrichiellaceae</taxon>
        <taxon>Exophiala</taxon>
    </lineage>
</organism>
<evidence type="ECO:0000256" key="5">
    <source>
        <dbReference type="ARBA" id="ARBA00023242"/>
    </source>
</evidence>
<dbReference type="VEuPathDB" id="FungiDB:PV06_02513"/>
<evidence type="ECO:0000256" key="4">
    <source>
        <dbReference type="ARBA" id="ARBA00023163"/>
    </source>
</evidence>
<dbReference type="RefSeq" id="XP_016267105.1">
    <property type="nucleotide sequence ID" value="XM_016403208.1"/>
</dbReference>
<gene>
    <name evidence="7" type="ORF">PV06_02513</name>
</gene>
<dbReference type="InterPro" id="IPR021858">
    <property type="entry name" value="Fun_TF"/>
</dbReference>
<dbReference type="SMART" id="SM00066">
    <property type="entry name" value="GAL4"/>
    <property type="match status" value="1"/>
</dbReference>
<dbReference type="EMBL" id="KN847333">
    <property type="protein sequence ID" value="KIW46889.1"/>
    <property type="molecule type" value="Genomic_DNA"/>
</dbReference>
<dbReference type="PANTHER" id="PTHR37534:SF20">
    <property type="entry name" value="PRO1A C6 ZINK-FINGER PROTEIN"/>
    <property type="match status" value="1"/>
</dbReference>
<protein>
    <recommendedName>
        <fullName evidence="6">Zn(2)-C6 fungal-type domain-containing protein</fullName>
    </recommendedName>
</protein>
<dbReference type="PROSITE" id="PS50048">
    <property type="entry name" value="ZN2_CY6_FUNGAL_2"/>
    <property type="match status" value="1"/>
</dbReference>
<keyword evidence="3" id="KW-0238">DNA-binding</keyword>
<dbReference type="HOGENOM" id="CLU_019313_1_1_1"/>
<dbReference type="CDD" id="cd00067">
    <property type="entry name" value="GAL4"/>
    <property type="match status" value="1"/>
</dbReference>
<evidence type="ECO:0000256" key="1">
    <source>
        <dbReference type="ARBA" id="ARBA00004123"/>
    </source>
</evidence>
<dbReference type="OrthoDB" id="5213892at2759"/>
<dbReference type="GO" id="GO:0000981">
    <property type="term" value="F:DNA-binding transcription factor activity, RNA polymerase II-specific"/>
    <property type="evidence" value="ECO:0007669"/>
    <property type="project" value="InterPro"/>
</dbReference>
<accession>A0A0D2EG21</accession>
<dbReference type="GO" id="GO:0008270">
    <property type="term" value="F:zinc ion binding"/>
    <property type="evidence" value="ECO:0007669"/>
    <property type="project" value="InterPro"/>
</dbReference>
<dbReference type="AlphaFoldDB" id="A0A0D2EG21"/>
<dbReference type="Proteomes" id="UP000053342">
    <property type="component" value="Unassembled WGS sequence"/>
</dbReference>
<name>A0A0D2EG21_9EURO</name>
<dbReference type="STRING" id="215243.A0A0D2EG21"/>
<sequence length="588" mass="65670">MDLGRGLPLVTGARRSFNGCWTCRLRRKKCDESPLTCDACTALHITCHYSQEKPDWMDGGLRQKEMAEQIKREVKGNAHLRPVQRSAHLPGGYSSLADSGPESLEDNTELLNGMQLHDGAPTTSPLRNADCTSAHTNAPKTATFERSDTVLLTFYLDYLFPFLFPFYRPSPLQGGRAWILEMMISRPVVRQATLCQSAYFLSLAHEAANHSVDWDTVLTRTRDAFEVLRRSLQLMSGSDISEHLHGAVRVMASIMQVQRFEIALLSFDNCRAHLNAALSLFKQLLDTSSSGGTEGIRSNFDAFMHKLGPSTWILPAQCIQVPSAEQSAFRFSSSLLFLDDIIASTALQEEPALYTFHRSLLTSNDGLEPPIQLETAIGCENWVFLEIGKVAVLDAWKQRCKKTGTLDVIELVHRATAIKDGLTAHLTDLERRSRDMQGGGNDLIDIFTVDCHHQFQAPPSQTSLITRVWAHAALIYLCLVVSGWQPASVDIRYHVCRSIELLTFHMPSPTLLRTMVWPFCVTGCLAEPAQETQLRGIVENLQPPTIFGTVRKAVEIMESVWRKRETVEITNFDLATCLRNGGDLVLLV</sequence>
<dbReference type="GeneID" id="27354587"/>
<dbReference type="GO" id="GO:0005634">
    <property type="term" value="C:nucleus"/>
    <property type="evidence" value="ECO:0007669"/>
    <property type="project" value="UniProtKB-SubCell"/>
</dbReference>
<evidence type="ECO:0000256" key="3">
    <source>
        <dbReference type="ARBA" id="ARBA00023125"/>
    </source>
</evidence>